<comment type="similarity">
    <text evidence="1">Belongs to the calycin superfamily. Fatty-acid binding protein (FABP) family.</text>
</comment>
<name>A0AAD3MU71_LATJO</name>
<keyword evidence="5" id="KW-1185">Reference proteome</keyword>
<dbReference type="GO" id="GO:0008289">
    <property type="term" value="F:lipid binding"/>
    <property type="evidence" value="ECO:0007669"/>
    <property type="project" value="InterPro"/>
</dbReference>
<dbReference type="PANTHER" id="PTHR11955">
    <property type="entry name" value="FATTY ACID BINDING PROTEIN"/>
    <property type="match status" value="1"/>
</dbReference>
<organism evidence="4 5">
    <name type="scientific">Lates japonicus</name>
    <name type="common">Japanese lates</name>
    <dbReference type="NCBI Taxonomy" id="270547"/>
    <lineage>
        <taxon>Eukaryota</taxon>
        <taxon>Metazoa</taxon>
        <taxon>Chordata</taxon>
        <taxon>Craniata</taxon>
        <taxon>Vertebrata</taxon>
        <taxon>Euteleostomi</taxon>
        <taxon>Actinopterygii</taxon>
        <taxon>Neopterygii</taxon>
        <taxon>Teleostei</taxon>
        <taxon>Neoteleostei</taxon>
        <taxon>Acanthomorphata</taxon>
        <taxon>Carangaria</taxon>
        <taxon>Carangaria incertae sedis</taxon>
        <taxon>Centropomidae</taxon>
        <taxon>Lates</taxon>
    </lineage>
</organism>
<dbReference type="AlphaFoldDB" id="A0AAD3MU71"/>
<feature type="domain" description="RRM" evidence="3">
    <location>
        <begin position="227"/>
        <end position="275"/>
    </location>
</feature>
<dbReference type="PROSITE" id="PS50102">
    <property type="entry name" value="RRM"/>
    <property type="match status" value="1"/>
</dbReference>
<accession>A0AAD3MU71</accession>
<dbReference type="InterPro" id="IPR000504">
    <property type="entry name" value="RRM_dom"/>
</dbReference>
<dbReference type="SUPFAM" id="SSF50814">
    <property type="entry name" value="Lipocalins"/>
    <property type="match status" value="2"/>
</dbReference>
<dbReference type="InterPro" id="IPR012677">
    <property type="entry name" value="Nucleotide-bd_a/b_plait_sf"/>
</dbReference>
<dbReference type="InterPro" id="IPR031259">
    <property type="entry name" value="ILBP"/>
</dbReference>
<dbReference type="Pfam" id="PF14651">
    <property type="entry name" value="Lipocalin_7"/>
    <property type="match status" value="2"/>
</dbReference>
<dbReference type="EMBL" id="BRZM01000037">
    <property type="protein sequence ID" value="GLD59389.1"/>
    <property type="molecule type" value="Genomic_DNA"/>
</dbReference>
<gene>
    <name evidence="4" type="ORF">AKAME5_001139100</name>
</gene>
<dbReference type="InterPro" id="IPR000463">
    <property type="entry name" value="Fatty_acid-bd"/>
</dbReference>
<dbReference type="Gene3D" id="3.30.70.330">
    <property type="match status" value="1"/>
</dbReference>
<protein>
    <submittedName>
        <fullName evidence="4">Fatty acid-binding protein 10-A, liver basic-like isoform X1</fullName>
    </submittedName>
</protein>
<dbReference type="CDD" id="cd00742">
    <property type="entry name" value="FABP"/>
    <property type="match status" value="1"/>
</dbReference>
<evidence type="ECO:0000256" key="2">
    <source>
        <dbReference type="PROSITE-ProRule" id="PRU00176"/>
    </source>
</evidence>
<dbReference type="InterPro" id="IPR035979">
    <property type="entry name" value="RBD_domain_sf"/>
</dbReference>
<dbReference type="Proteomes" id="UP001279410">
    <property type="component" value="Unassembled WGS sequence"/>
</dbReference>
<dbReference type="InterPro" id="IPR012674">
    <property type="entry name" value="Calycin"/>
</dbReference>
<comment type="caution">
    <text evidence="4">The sequence shown here is derived from an EMBL/GenBank/DDBJ whole genome shotgun (WGS) entry which is preliminary data.</text>
</comment>
<reference evidence="4" key="1">
    <citation type="submission" date="2022-08" db="EMBL/GenBank/DDBJ databases">
        <title>Genome sequencing of akame (Lates japonicus).</title>
        <authorList>
            <person name="Hashiguchi Y."/>
            <person name="Takahashi H."/>
        </authorList>
    </citation>
    <scope>NUCLEOTIDE SEQUENCE</scope>
    <source>
        <strain evidence="4">Kochi</strain>
    </source>
</reference>
<dbReference type="PRINTS" id="PR00178">
    <property type="entry name" value="FATTYACIDBP"/>
</dbReference>
<dbReference type="SUPFAM" id="SSF54928">
    <property type="entry name" value="RNA-binding domain, RBD"/>
    <property type="match status" value="1"/>
</dbReference>
<sequence>MDFNGTWQVYSEENLEEFLKAVGAPQMVVKMRKEIKPMIVIKQNGKDFTYTMKTPAFTKVHSFTIGKEAEMTAVDGRKLKCTFREEDGKLIAETDKFTSVREIQGDNMLEVSGRGAPEIAAKMCKPLIVIEQNGKDFTHTIKTAICTTVHSFTIGKETETTAVDGKKIKCSFREENGKLIAETDKFTSVREIQGDDMVEGALCGVIARILFHEEEADGALYMRPPNTSLFVRNIADESRPEDLRREFGRYGPIVDVYIPLDFYTRLPRGFAYIQYPFPMSFNCVFC</sequence>
<dbReference type="Pfam" id="PF00076">
    <property type="entry name" value="RRM_1"/>
    <property type="match status" value="1"/>
</dbReference>
<evidence type="ECO:0000313" key="4">
    <source>
        <dbReference type="EMBL" id="GLD59389.1"/>
    </source>
</evidence>
<keyword evidence="2" id="KW-0694">RNA-binding</keyword>
<evidence type="ECO:0000256" key="1">
    <source>
        <dbReference type="ARBA" id="ARBA00008390"/>
    </source>
</evidence>
<evidence type="ECO:0000313" key="5">
    <source>
        <dbReference type="Proteomes" id="UP001279410"/>
    </source>
</evidence>
<dbReference type="GO" id="GO:0003723">
    <property type="term" value="F:RNA binding"/>
    <property type="evidence" value="ECO:0007669"/>
    <property type="project" value="UniProtKB-UniRule"/>
</dbReference>
<dbReference type="Gene3D" id="2.40.128.20">
    <property type="match status" value="2"/>
</dbReference>
<proteinExistence type="inferred from homology"/>
<evidence type="ECO:0000259" key="3">
    <source>
        <dbReference type="PROSITE" id="PS50102"/>
    </source>
</evidence>